<evidence type="ECO:0000313" key="4">
    <source>
        <dbReference type="EMBL" id="GBN12213.1"/>
    </source>
</evidence>
<protein>
    <submittedName>
        <fullName evidence="4">Uncharacterized protein</fullName>
    </submittedName>
</protein>
<gene>
    <name evidence="4" type="ORF">AVEN_119605_1</name>
    <name evidence="1" type="ORF">AVEN_262821_1</name>
    <name evidence="2" type="ORF">AVEN_48108_1</name>
    <name evidence="3" type="ORF">AVEN_51647_1</name>
</gene>
<sequence>MAEDQESNEGYEFYSLPVLLISIIQKPVVNVYFSNELLYGIRMTFGVFLVFLQAKHKRRPISSERKAMYPHIGAESSLLLQVLSRFSNLALTDTHLIWYT</sequence>
<dbReference type="EMBL" id="BGPR01118217">
    <property type="protein sequence ID" value="GBN12194.1"/>
    <property type="molecule type" value="Genomic_DNA"/>
</dbReference>
<accession>A0A4Y2LE59</accession>
<dbReference type="EMBL" id="BGPR01118218">
    <property type="protein sequence ID" value="GBN12199.1"/>
    <property type="molecule type" value="Genomic_DNA"/>
</dbReference>
<evidence type="ECO:0000313" key="1">
    <source>
        <dbReference type="EMBL" id="GBN12162.1"/>
    </source>
</evidence>
<evidence type="ECO:0000313" key="5">
    <source>
        <dbReference type="Proteomes" id="UP000499080"/>
    </source>
</evidence>
<dbReference type="EMBL" id="BGPR01118207">
    <property type="protein sequence ID" value="GBN12162.1"/>
    <property type="molecule type" value="Genomic_DNA"/>
</dbReference>
<evidence type="ECO:0000313" key="3">
    <source>
        <dbReference type="EMBL" id="GBN12199.1"/>
    </source>
</evidence>
<reference evidence="4 5" key="1">
    <citation type="journal article" date="2019" name="Sci. Rep.">
        <title>Orb-weaving spider Araneus ventricosus genome elucidates the spidroin gene catalogue.</title>
        <authorList>
            <person name="Kono N."/>
            <person name="Nakamura H."/>
            <person name="Ohtoshi R."/>
            <person name="Moran D.A.P."/>
            <person name="Shinohara A."/>
            <person name="Yoshida Y."/>
            <person name="Fujiwara M."/>
            <person name="Mori M."/>
            <person name="Tomita M."/>
            <person name="Arakawa K."/>
        </authorList>
    </citation>
    <scope>NUCLEOTIDE SEQUENCE [LARGE SCALE GENOMIC DNA]</scope>
</reference>
<organism evidence="4 5">
    <name type="scientific">Araneus ventricosus</name>
    <name type="common">Orbweaver spider</name>
    <name type="synonym">Epeira ventricosa</name>
    <dbReference type="NCBI Taxonomy" id="182803"/>
    <lineage>
        <taxon>Eukaryota</taxon>
        <taxon>Metazoa</taxon>
        <taxon>Ecdysozoa</taxon>
        <taxon>Arthropoda</taxon>
        <taxon>Chelicerata</taxon>
        <taxon>Arachnida</taxon>
        <taxon>Araneae</taxon>
        <taxon>Araneomorphae</taxon>
        <taxon>Entelegynae</taxon>
        <taxon>Araneoidea</taxon>
        <taxon>Araneidae</taxon>
        <taxon>Araneus</taxon>
    </lineage>
</organism>
<dbReference type="Proteomes" id="UP000499080">
    <property type="component" value="Unassembled WGS sequence"/>
</dbReference>
<evidence type="ECO:0000313" key="2">
    <source>
        <dbReference type="EMBL" id="GBN12194.1"/>
    </source>
</evidence>
<name>A0A4Y2LE59_ARAVE</name>
<dbReference type="AlphaFoldDB" id="A0A4Y2LE59"/>
<keyword evidence="5" id="KW-1185">Reference proteome</keyword>
<proteinExistence type="predicted"/>
<dbReference type="EMBL" id="BGPR01118221">
    <property type="protein sequence ID" value="GBN12213.1"/>
    <property type="molecule type" value="Genomic_DNA"/>
</dbReference>
<comment type="caution">
    <text evidence="4">The sequence shown here is derived from an EMBL/GenBank/DDBJ whole genome shotgun (WGS) entry which is preliminary data.</text>
</comment>